<dbReference type="PANTHER" id="PTHR43272:SF33">
    <property type="entry name" value="AMP-BINDING DOMAIN-CONTAINING PROTEIN-RELATED"/>
    <property type="match status" value="1"/>
</dbReference>
<feature type="domain" description="AMP-dependent synthetase/ligase" evidence="4">
    <location>
        <begin position="25"/>
        <end position="409"/>
    </location>
</feature>
<dbReference type="GO" id="GO:0005524">
    <property type="term" value="F:ATP binding"/>
    <property type="evidence" value="ECO:0007669"/>
    <property type="project" value="UniProtKB-KW"/>
</dbReference>
<dbReference type="SUPFAM" id="SSF56801">
    <property type="entry name" value="Acetyl-CoA synthetase-like"/>
    <property type="match status" value="1"/>
</dbReference>
<reference evidence="5" key="1">
    <citation type="submission" date="2018-08" db="EMBL/GenBank/DDBJ databases">
        <title>A genome reference for cultivated species of the human gut microbiota.</title>
        <authorList>
            <person name="Zou Y."/>
            <person name="Xue W."/>
            <person name="Luo G."/>
        </authorList>
    </citation>
    <scope>NUCLEOTIDE SEQUENCE [LARGE SCALE GENOMIC DNA]</scope>
    <source>
        <strain evidence="5">TF05-5AC</strain>
    </source>
</reference>
<organism evidence="5 6">
    <name type="scientific">Eisenbergiella massiliensis</name>
    <dbReference type="NCBI Taxonomy" id="1720294"/>
    <lineage>
        <taxon>Bacteria</taxon>
        <taxon>Bacillati</taxon>
        <taxon>Bacillota</taxon>
        <taxon>Clostridia</taxon>
        <taxon>Lachnospirales</taxon>
        <taxon>Lachnospiraceae</taxon>
        <taxon>Eisenbergiella</taxon>
    </lineage>
</organism>
<dbReference type="Gene3D" id="3.30.300.30">
    <property type="match status" value="1"/>
</dbReference>
<sequence>MKNFPRNQVTHYDTFDAFMEGIEKEFGDRPAISWFLRNKTEMCRSFRETAEDVRQLKEALYHRGLAGKNIALVGENSYDWIITYLAVAASGGIAVCIDAEQADDSIWQMMQMAETEAVFASDVCLPICESIPEGKERIRLFAMLGEQKGSSALTCRSLREEGRALLADGKQPWRCMDIEARQTAAIVFTSGTTSASKPVMLSHQAILHNASDSSVYVSAEQRVFSSLPFYHTYGMTCAVLATMVRGAQLIINGDLKTVMRDLHLAHADSMLTVPLMIEAIHNQLWLNAEKEGKADGLRRLLKIHKILRRVGIHKRSKILDEIREKCVGSLHIIICGGAHLSREIAEEFLLLGILVLQGYGITECSPLVAVNSNHSYDMDSVGYVLPCCEVKIVDEEIWVRGKSVMNGYYKAPELTAEVMEGEWFRTGDLGHLSREGFLYITGRKKNLIVFKNGKKVSPEKLEEKISAIPLVKDVLVYGAASGASADDVKLAASIYPDPERAKGLSSYEILEQLQAEINSINEHLPIYQQIQMVNIREQEFSKTASKKIKRHMV</sequence>
<keyword evidence="2" id="KW-0067">ATP-binding</keyword>
<dbReference type="InterPro" id="IPR042099">
    <property type="entry name" value="ANL_N_sf"/>
</dbReference>
<evidence type="ECO:0000259" key="4">
    <source>
        <dbReference type="Pfam" id="PF00501"/>
    </source>
</evidence>
<evidence type="ECO:0000256" key="3">
    <source>
        <dbReference type="ARBA" id="ARBA00024484"/>
    </source>
</evidence>
<dbReference type="GO" id="GO:0004467">
    <property type="term" value="F:long-chain fatty acid-CoA ligase activity"/>
    <property type="evidence" value="ECO:0007669"/>
    <property type="project" value="UniProtKB-EC"/>
</dbReference>
<dbReference type="Proteomes" id="UP000260812">
    <property type="component" value="Unassembled WGS sequence"/>
</dbReference>
<evidence type="ECO:0000313" key="5">
    <source>
        <dbReference type="EMBL" id="RGE56100.1"/>
    </source>
</evidence>
<dbReference type="Pfam" id="PF23562">
    <property type="entry name" value="AMP-binding_C_3"/>
    <property type="match status" value="1"/>
</dbReference>
<evidence type="ECO:0000313" key="6">
    <source>
        <dbReference type="Proteomes" id="UP000260812"/>
    </source>
</evidence>
<dbReference type="InterPro" id="IPR020845">
    <property type="entry name" value="AMP-binding_CS"/>
</dbReference>
<dbReference type="Pfam" id="PF00501">
    <property type="entry name" value="AMP-binding"/>
    <property type="match status" value="1"/>
</dbReference>
<accession>A0A3E3HWA3</accession>
<dbReference type="InterPro" id="IPR045851">
    <property type="entry name" value="AMP-bd_C_sf"/>
</dbReference>
<comment type="catalytic activity">
    <reaction evidence="3">
        <text>a long-chain fatty acid + ATP + CoA = a long-chain fatty acyl-CoA + AMP + diphosphate</text>
        <dbReference type="Rhea" id="RHEA:15421"/>
        <dbReference type="ChEBI" id="CHEBI:30616"/>
        <dbReference type="ChEBI" id="CHEBI:33019"/>
        <dbReference type="ChEBI" id="CHEBI:57287"/>
        <dbReference type="ChEBI" id="CHEBI:57560"/>
        <dbReference type="ChEBI" id="CHEBI:83139"/>
        <dbReference type="ChEBI" id="CHEBI:456215"/>
        <dbReference type="EC" id="6.2.1.3"/>
    </reaction>
    <physiologicalReaction direction="left-to-right" evidence="3">
        <dbReference type="Rhea" id="RHEA:15422"/>
    </physiologicalReaction>
</comment>
<dbReference type="InterPro" id="IPR000873">
    <property type="entry name" value="AMP-dep_synth/lig_dom"/>
</dbReference>
<dbReference type="EMBL" id="QVLV01000030">
    <property type="protein sequence ID" value="RGE56100.1"/>
    <property type="molecule type" value="Genomic_DNA"/>
</dbReference>
<gene>
    <name evidence="5" type="ORF">DXC51_26030</name>
</gene>
<dbReference type="AlphaFoldDB" id="A0A3E3HWA3"/>
<evidence type="ECO:0000256" key="1">
    <source>
        <dbReference type="ARBA" id="ARBA00022741"/>
    </source>
</evidence>
<protein>
    <submittedName>
        <fullName evidence="5">AMP-binding protein</fullName>
    </submittedName>
</protein>
<dbReference type="GeneID" id="97990220"/>
<dbReference type="RefSeq" id="WP_117545722.1">
    <property type="nucleotide sequence ID" value="NZ_QVLV01000030.1"/>
</dbReference>
<proteinExistence type="predicted"/>
<comment type="caution">
    <text evidence="5">The sequence shown here is derived from an EMBL/GenBank/DDBJ whole genome shotgun (WGS) entry which is preliminary data.</text>
</comment>
<dbReference type="GO" id="GO:0016020">
    <property type="term" value="C:membrane"/>
    <property type="evidence" value="ECO:0007669"/>
    <property type="project" value="TreeGrafter"/>
</dbReference>
<dbReference type="PROSITE" id="PS00455">
    <property type="entry name" value="AMP_BINDING"/>
    <property type="match status" value="1"/>
</dbReference>
<dbReference type="Gene3D" id="3.40.50.12780">
    <property type="entry name" value="N-terminal domain of ligase-like"/>
    <property type="match status" value="1"/>
</dbReference>
<name>A0A3E3HWA3_9FIRM</name>
<keyword evidence="1" id="KW-0547">Nucleotide-binding</keyword>
<keyword evidence="6" id="KW-1185">Reference proteome</keyword>
<dbReference type="PANTHER" id="PTHR43272">
    <property type="entry name" value="LONG-CHAIN-FATTY-ACID--COA LIGASE"/>
    <property type="match status" value="1"/>
</dbReference>
<evidence type="ECO:0000256" key="2">
    <source>
        <dbReference type="ARBA" id="ARBA00022840"/>
    </source>
</evidence>